<dbReference type="OrthoDB" id="5666689at2"/>
<dbReference type="NCBIfam" id="TIGR01901">
    <property type="entry name" value="adhes_NPXG"/>
    <property type="match status" value="1"/>
</dbReference>
<dbReference type="SMART" id="SM00912">
    <property type="entry name" value="Haemagg_act"/>
    <property type="match status" value="1"/>
</dbReference>
<dbReference type="Gene3D" id="2.160.20.10">
    <property type="entry name" value="Single-stranded right-handed beta-helix, Pectin lyase-like"/>
    <property type="match status" value="1"/>
</dbReference>
<name>A0A2N5CBG6_9BURK</name>
<dbReference type="SUPFAM" id="SSF51126">
    <property type="entry name" value="Pectin lyase-like"/>
    <property type="match status" value="1"/>
</dbReference>
<dbReference type="InterPro" id="IPR008638">
    <property type="entry name" value="FhaB/CdiA-like_TPS"/>
</dbReference>
<dbReference type="EMBL" id="PJRP01000007">
    <property type="protein sequence ID" value="PLP99555.1"/>
    <property type="molecule type" value="Genomic_DNA"/>
</dbReference>
<dbReference type="STRING" id="82633.GCA_000974605_05214"/>
<organism evidence="3 4">
    <name type="scientific">Cupriavidus pauculus</name>
    <dbReference type="NCBI Taxonomy" id="82633"/>
    <lineage>
        <taxon>Bacteria</taxon>
        <taxon>Pseudomonadati</taxon>
        <taxon>Pseudomonadota</taxon>
        <taxon>Betaproteobacteria</taxon>
        <taxon>Burkholderiales</taxon>
        <taxon>Burkholderiaceae</taxon>
        <taxon>Cupriavidus</taxon>
    </lineage>
</organism>
<proteinExistence type="predicted"/>
<feature type="region of interest" description="Disordered" evidence="1">
    <location>
        <begin position="1"/>
        <end position="26"/>
    </location>
</feature>
<dbReference type="InterPro" id="IPR012334">
    <property type="entry name" value="Pectin_lyas_fold"/>
</dbReference>
<dbReference type="Pfam" id="PF05860">
    <property type="entry name" value="TPS"/>
    <property type="match status" value="1"/>
</dbReference>
<dbReference type="Proteomes" id="UP000234341">
    <property type="component" value="Unassembled WGS sequence"/>
</dbReference>
<evidence type="ECO:0000259" key="2">
    <source>
        <dbReference type="SMART" id="SM00912"/>
    </source>
</evidence>
<dbReference type="InterPro" id="IPR011050">
    <property type="entry name" value="Pectin_lyase_fold/virulence"/>
</dbReference>
<sequence>MSRPREKQWGRRRKSEQNSHASGIQKEGSGSLFRFRVLRGGLASQARFPRVRGTAAALTLIALAARCHAAGVVADGSTATTVNVGAGGRITVGVAGAVGGVSTNSYREFNVPRAGVDLDNATARARTILNQVTGTNPSLLEGPLSVLGPRANVVIANPNGISVNGMVVQNIGNLALTTGQVSFNDFTVNGQLQRNLVLTTNQGLIDIGPGGLSGTLLNLELIAKQLRVGGKVENFYTDANSRVRAVVGDSHAEIDASVSPGDNLTPWISYATGAGIGATSKQIALDITAAGSLIAGRVELIVTDQGAGVRNAGAAYATAGDFVISGSGDLELASGKITANRDVLIGSGGLQGTGTIAAGRHVQVLSDRVSMVDSALTAGTATAGDIVIGASGQAHSQVVSLTDTTLNASGGVGVFDAGAGVALSGVRLSANGNVMLEGKGTGGLAVSAGRTRTSLTSLQGMLSLAATDLQLRGADIDGVGGASAKANGIALQDTAFASSGGAVTADDSGVWRQQDADVLAATDVTLHSGSMVLASAGRQSTIVANGGGVVVNVDGDLVNTGALVQGQRRGALPGAEGAVTVRTGGSLWNDSTPQHLGILFGTADDVVVRAGGDIVNRHARMLSNARLDVAATGDLINEITKQPGANNEQAVVDTESSRRWLVLTQRRSTFDIDYGAADRPGQIAYLLSDTGTSLSGRNVINTGGEIYANNGSITIHAADTFRTQGVTTGSAHYSRTCMIVCRSSASSDTAVTGGLLSAGGSIDITAGKLAENIGGRVLAIGDLTVNAPVTYASGVTGYTAIARDRGFKVFFGDTWARLYAMDVGGSWMATGRTRISGDAIVSGGSFDGDVSIAGATTISRARQQTPVSVESHLGLTSWMWR</sequence>
<dbReference type="AlphaFoldDB" id="A0A2N5CBG6"/>
<feature type="domain" description="Filamentous haemagglutinin FhaB/tRNA nuclease CdiA-like TPS" evidence="2">
    <location>
        <begin position="73"/>
        <end position="186"/>
    </location>
</feature>
<reference evidence="3 4" key="1">
    <citation type="submission" date="2017-12" db="EMBL/GenBank/DDBJ databases">
        <title>Genome sequence of the active heterotrophic nitrifier-denitrifier, Cupriavidus pauculus UM1.</title>
        <authorList>
            <person name="Putonti C."/>
            <person name="Castignetti D."/>
        </authorList>
    </citation>
    <scope>NUCLEOTIDE SEQUENCE [LARGE SCALE GENOMIC DNA]</scope>
    <source>
        <strain evidence="3 4">UM1</strain>
    </source>
</reference>
<evidence type="ECO:0000313" key="3">
    <source>
        <dbReference type="EMBL" id="PLP99555.1"/>
    </source>
</evidence>
<evidence type="ECO:0000256" key="1">
    <source>
        <dbReference type="SAM" id="MobiDB-lite"/>
    </source>
</evidence>
<comment type="caution">
    <text evidence="3">The sequence shown here is derived from an EMBL/GenBank/DDBJ whole genome shotgun (WGS) entry which is preliminary data.</text>
</comment>
<protein>
    <submittedName>
        <fullName evidence="3">Hemagglutinin</fullName>
    </submittedName>
</protein>
<accession>A0A2N5CBG6</accession>
<gene>
    <name evidence="3" type="ORF">CYJ10_17280</name>
</gene>
<evidence type="ECO:0000313" key="4">
    <source>
        <dbReference type="Proteomes" id="UP000234341"/>
    </source>
</evidence>